<reference evidence="2" key="1">
    <citation type="journal article" date="2017" name="Nature">
        <title>The sunflower genome provides insights into oil metabolism, flowering and Asterid evolution.</title>
        <authorList>
            <person name="Badouin H."/>
            <person name="Gouzy J."/>
            <person name="Grassa C.J."/>
            <person name="Murat F."/>
            <person name="Staton S.E."/>
            <person name="Cottret L."/>
            <person name="Lelandais-Briere C."/>
            <person name="Owens G.L."/>
            <person name="Carrere S."/>
            <person name="Mayjonade B."/>
            <person name="Legrand L."/>
            <person name="Gill N."/>
            <person name="Kane N.C."/>
            <person name="Bowers J.E."/>
            <person name="Hubner S."/>
            <person name="Bellec A."/>
            <person name="Berard A."/>
            <person name="Berges H."/>
            <person name="Blanchet N."/>
            <person name="Boniface M.C."/>
            <person name="Brunel D."/>
            <person name="Catrice O."/>
            <person name="Chaidir N."/>
            <person name="Claudel C."/>
            <person name="Donnadieu C."/>
            <person name="Faraut T."/>
            <person name="Fievet G."/>
            <person name="Helmstetter N."/>
            <person name="King M."/>
            <person name="Knapp S.J."/>
            <person name="Lai Z."/>
            <person name="Le Paslier M.C."/>
            <person name="Lippi Y."/>
            <person name="Lorenzon L."/>
            <person name="Mandel J.R."/>
            <person name="Marage G."/>
            <person name="Marchand G."/>
            <person name="Marquand E."/>
            <person name="Bret-Mestries E."/>
            <person name="Morien E."/>
            <person name="Nambeesan S."/>
            <person name="Nguyen T."/>
            <person name="Pegot-Espagnet P."/>
            <person name="Pouilly N."/>
            <person name="Raftis F."/>
            <person name="Sallet E."/>
            <person name="Schiex T."/>
            <person name="Thomas J."/>
            <person name="Vandecasteele C."/>
            <person name="Vares D."/>
            <person name="Vear F."/>
            <person name="Vautrin S."/>
            <person name="Crespi M."/>
            <person name="Mangin B."/>
            <person name="Burke J.M."/>
            <person name="Salse J."/>
            <person name="Munos S."/>
            <person name="Vincourt P."/>
            <person name="Rieseberg L.H."/>
            <person name="Langlade N.B."/>
        </authorList>
    </citation>
    <scope>NUCLEOTIDE SEQUENCE</scope>
    <source>
        <tissue evidence="2">Leaves</tissue>
    </source>
</reference>
<keyword evidence="1" id="KW-0472">Membrane</keyword>
<evidence type="ECO:0000256" key="1">
    <source>
        <dbReference type="SAM" id="Phobius"/>
    </source>
</evidence>
<dbReference type="EMBL" id="MNCJ02000319">
    <property type="protein sequence ID" value="KAF5811285.1"/>
    <property type="molecule type" value="Genomic_DNA"/>
</dbReference>
<name>A0A9K3JB64_HELAN</name>
<evidence type="ECO:0000313" key="2">
    <source>
        <dbReference type="EMBL" id="KAF5811285.1"/>
    </source>
</evidence>
<keyword evidence="3" id="KW-1185">Reference proteome</keyword>
<keyword evidence="1" id="KW-1133">Transmembrane helix</keyword>
<organism evidence="2 3">
    <name type="scientific">Helianthus annuus</name>
    <name type="common">Common sunflower</name>
    <dbReference type="NCBI Taxonomy" id="4232"/>
    <lineage>
        <taxon>Eukaryota</taxon>
        <taxon>Viridiplantae</taxon>
        <taxon>Streptophyta</taxon>
        <taxon>Embryophyta</taxon>
        <taxon>Tracheophyta</taxon>
        <taxon>Spermatophyta</taxon>
        <taxon>Magnoliopsida</taxon>
        <taxon>eudicotyledons</taxon>
        <taxon>Gunneridae</taxon>
        <taxon>Pentapetalae</taxon>
        <taxon>asterids</taxon>
        <taxon>campanulids</taxon>
        <taxon>Asterales</taxon>
        <taxon>Asteraceae</taxon>
        <taxon>Asteroideae</taxon>
        <taxon>Heliantheae alliance</taxon>
        <taxon>Heliantheae</taxon>
        <taxon>Helianthus</taxon>
    </lineage>
</organism>
<evidence type="ECO:0000313" key="3">
    <source>
        <dbReference type="Proteomes" id="UP000215914"/>
    </source>
</evidence>
<comment type="caution">
    <text evidence="2">The sequence shown here is derived from an EMBL/GenBank/DDBJ whole genome shotgun (WGS) entry which is preliminary data.</text>
</comment>
<protein>
    <submittedName>
        <fullName evidence="2">Uncharacterized protein</fullName>
    </submittedName>
</protein>
<gene>
    <name evidence="2" type="ORF">HanXRQr2_Chr04g0179671</name>
</gene>
<dbReference type="Proteomes" id="UP000215914">
    <property type="component" value="Unassembled WGS sequence"/>
</dbReference>
<dbReference type="Gramene" id="mRNA:HanXRQr2_Chr04g0179671">
    <property type="protein sequence ID" value="mRNA:HanXRQr2_Chr04g0179671"/>
    <property type="gene ID" value="HanXRQr2_Chr04g0179671"/>
</dbReference>
<accession>A0A9K3JB64</accession>
<dbReference type="AlphaFoldDB" id="A0A9K3JB64"/>
<sequence>MAKYLLHVLYCVILWKILYQNVYLWIQNLSQWKRMNALNLLLI</sequence>
<feature type="transmembrane region" description="Helical" evidence="1">
    <location>
        <begin position="6"/>
        <end position="26"/>
    </location>
</feature>
<reference evidence="2" key="2">
    <citation type="submission" date="2020-06" db="EMBL/GenBank/DDBJ databases">
        <title>Helianthus annuus Genome sequencing and assembly Release 2.</title>
        <authorList>
            <person name="Gouzy J."/>
            <person name="Langlade N."/>
            <person name="Munos S."/>
        </authorList>
    </citation>
    <scope>NUCLEOTIDE SEQUENCE</scope>
    <source>
        <tissue evidence="2">Leaves</tissue>
    </source>
</reference>
<proteinExistence type="predicted"/>
<keyword evidence="1" id="KW-0812">Transmembrane</keyword>